<sequence>WAEKVWLPFRFLHLGTPVLHLCCSDQQALQSLLHVLALHPSHTASVALSSAALPASQFPRPFVAS</sequence>
<feature type="non-terminal residue" evidence="1">
    <location>
        <position position="65"/>
    </location>
</feature>
<feature type="non-terminal residue" evidence="1">
    <location>
        <position position="1"/>
    </location>
</feature>
<accession>A0A085MHX2</accession>
<evidence type="ECO:0000313" key="2">
    <source>
        <dbReference type="Proteomes" id="UP000030764"/>
    </source>
</evidence>
<reference evidence="1 2" key="1">
    <citation type="journal article" date="2014" name="Nat. Genet.">
        <title>Genome and transcriptome of the porcine whipworm Trichuris suis.</title>
        <authorList>
            <person name="Jex A.R."/>
            <person name="Nejsum P."/>
            <person name="Schwarz E.M."/>
            <person name="Hu L."/>
            <person name="Young N.D."/>
            <person name="Hall R.S."/>
            <person name="Korhonen P.K."/>
            <person name="Liao S."/>
            <person name="Thamsborg S."/>
            <person name="Xia J."/>
            <person name="Xu P."/>
            <person name="Wang S."/>
            <person name="Scheerlinck J.P."/>
            <person name="Hofmann A."/>
            <person name="Sternberg P.W."/>
            <person name="Wang J."/>
            <person name="Gasser R.B."/>
        </authorList>
    </citation>
    <scope>NUCLEOTIDE SEQUENCE [LARGE SCALE GENOMIC DNA]</scope>
    <source>
        <strain evidence="1">DCEP-RM93M</strain>
    </source>
</reference>
<dbReference type="EMBL" id="KL363192">
    <property type="protein sequence ID" value="KFD56818.1"/>
    <property type="molecule type" value="Genomic_DNA"/>
</dbReference>
<keyword evidence="2" id="KW-1185">Reference proteome</keyword>
<organism evidence="1 2">
    <name type="scientific">Trichuris suis</name>
    <name type="common">pig whipworm</name>
    <dbReference type="NCBI Taxonomy" id="68888"/>
    <lineage>
        <taxon>Eukaryota</taxon>
        <taxon>Metazoa</taxon>
        <taxon>Ecdysozoa</taxon>
        <taxon>Nematoda</taxon>
        <taxon>Enoplea</taxon>
        <taxon>Dorylaimia</taxon>
        <taxon>Trichinellida</taxon>
        <taxon>Trichuridae</taxon>
        <taxon>Trichuris</taxon>
    </lineage>
</organism>
<name>A0A085MHX2_9BILA</name>
<dbReference type="Proteomes" id="UP000030764">
    <property type="component" value="Unassembled WGS sequence"/>
</dbReference>
<gene>
    <name evidence="1" type="ORF">M513_02495</name>
</gene>
<dbReference type="AlphaFoldDB" id="A0A085MHX2"/>
<proteinExistence type="predicted"/>
<protein>
    <submittedName>
        <fullName evidence="1">Uncharacterized protein</fullName>
    </submittedName>
</protein>
<evidence type="ECO:0000313" key="1">
    <source>
        <dbReference type="EMBL" id="KFD56818.1"/>
    </source>
</evidence>